<organism evidence="1 2">
    <name type="scientific">Actibacterium naphthalenivorans</name>
    <dbReference type="NCBI Taxonomy" id="1614693"/>
    <lineage>
        <taxon>Bacteria</taxon>
        <taxon>Pseudomonadati</taxon>
        <taxon>Pseudomonadota</taxon>
        <taxon>Alphaproteobacteria</taxon>
        <taxon>Rhodobacterales</taxon>
        <taxon>Roseobacteraceae</taxon>
        <taxon>Actibacterium</taxon>
    </lineage>
</organism>
<reference evidence="1" key="1">
    <citation type="submission" date="2020-08" db="EMBL/GenBank/DDBJ databases">
        <title>Genomic Encyclopedia of Type Strains, Phase IV (KMG-IV): sequencing the most valuable type-strain genomes for metagenomic binning, comparative biology and taxonomic classification.</title>
        <authorList>
            <person name="Goeker M."/>
        </authorList>
    </citation>
    <scope>NUCLEOTIDE SEQUENCE [LARGE SCALE GENOMIC DNA]</scope>
    <source>
        <strain evidence="1">DSM 105040</strain>
    </source>
</reference>
<dbReference type="EMBL" id="JACIEQ010000023">
    <property type="protein sequence ID" value="MBB4024134.1"/>
    <property type="molecule type" value="Genomic_DNA"/>
</dbReference>
<evidence type="ECO:0000313" key="2">
    <source>
        <dbReference type="Proteomes" id="UP000585681"/>
    </source>
</evidence>
<keyword evidence="2" id="KW-1185">Reference proteome</keyword>
<dbReference type="Proteomes" id="UP000585681">
    <property type="component" value="Unassembled WGS sequence"/>
</dbReference>
<dbReference type="RefSeq" id="WP_054539474.1">
    <property type="nucleotide sequence ID" value="NZ_JACIEQ010000023.1"/>
</dbReference>
<name>A0A840CDJ4_9RHOB</name>
<comment type="caution">
    <text evidence="1">The sequence shown here is derived from an EMBL/GenBank/DDBJ whole genome shotgun (WGS) entry which is preliminary data.</text>
</comment>
<sequence length="580" mass="64490">MHLERSESGLGALDQLDECGLRSASILMKPERLAAIQPSRISASRAFVEQMIKERWSITRTRFRINANGEGEALYHIVCGGWEFSFPIYSFKPTTAGRTFRIIGTAWDMMGALVEGRISDADFETTRQEMPKLYRGRATPGTLAWFRANRSARVFDDCLTSLSGGLQPDAEMLWDAGYTMRNTGLDGNGTFGTKTFVAFEKDHPLRWSLSAQMLAAYMMRVFATDILNHLAREIGGSNAVPLDPEMSRYLGVGNGSALGLMFFVNNRPKLVNKWLLIREKTIAQAKMLDLSENCAPLDRLIGLVDRTITYRMEDTTPYGRYPPSSDIAAELATMRGELERLRKQVASGANPSRTPLVGFCKSIEGRYGAHAIETLMSLLIDLVPDYADAQVKTLVVDEEITGAPEMSVGHLRDIIHSQYGWALGMDLSSDASRRFIWYKSRNAEEPRRGPRADIDEAYELGLDLPRLVVALDAKLAEEDPTISVARFLLRHPDSRFIVSRIQSLDGLNYHSPHANIMSEDFIPAHITKLLNSGIHGLDKTVDAMDRVIRGVLFQGAPLPEEIACGTASADWANPPRTGKK</sequence>
<evidence type="ECO:0000313" key="1">
    <source>
        <dbReference type="EMBL" id="MBB4024134.1"/>
    </source>
</evidence>
<protein>
    <submittedName>
        <fullName evidence="1">Uncharacterized protein</fullName>
    </submittedName>
</protein>
<proteinExistence type="predicted"/>
<accession>A0A840CDJ4</accession>
<gene>
    <name evidence="1" type="ORF">GGR17_003974</name>
</gene>
<dbReference type="AlphaFoldDB" id="A0A840CDJ4"/>